<proteinExistence type="predicted"/>
<protein>
    <recommendedName>
        <fullName evidence="2">Flagella basal body P-ring formation protein FlgA SAF domain-containing protein</fullName>
    </recommendedName>
</protein>
<gene>
    <name evidence="3" type="ORF">EOE67_12125</name>
</gene>
<feature type="signal peptide" evidence="1">
    <location>
        <begin position="1"/>
        <end position="15"/>
    </location>
</feature>
<evidence type="ECO:0000313" key="3">
    <source>
        <dbReference type="EMBL" id="RVU37050.1"/>
    </source>
</evidence>
<sequence length="221" mass="24879">MRWLLLLLTSPMAWADCPESTAGRVREQLQPQIDVWLAGSDTRVQIEQLVEGCQRLQNQQSLQLLDPKPAQWFEKTRLHLQVGQQQLWIVAATKITQTAMVYRCDLAKGSVFNPKCLQEQSEVVTHQKPQSMNWIALNGATARQNLQSGERADAKHWLAANTFGKGQIVDVVLLENGIRLQLQGKLVADGKTGYPAEVLVEGHTRMLRGILEDDGKVYLDR</sequence>
<comment type="caution">
    <text evidence="3">The sequence shown here is derived from an EMBL/GenBank/DDBJ whole genome shotgun (WGS) entry which is preliminary data.</text>
</comment>
<reference evidence="3 4" key="1">
    <citation type="submission" date="2019-01" db="EMBL/GenBank/DDBJ databases">
        <authorList>
            <person name="Chen W.-M."/>
        </authorList>
    </citation>
    <scope>NUCLEOTIDE SEQUENCE [LARGE SCALE GENOMIC DNA]</scope>
    <source>
        <strain evidence="3 4">KYPC3</strain>
    </source>
</reference>
<feature type="domain" description="Flagella basal body P-ring formation protein FlgA SAF" evidence="2">
    <location>
        <begin position="101"/>
        <end position="217"/>
    </location>
</feature>
<keyword evidence="4" id="KW-1185">Reference proteome</keyword>
<dbReference type="Proteomes" id="UP000283077">
    <property type="component" value="Unassembled WGS sequence"/>
</dbReference>
<name>A0A437QRB7_9GAMM</name>
<keyword evidence="1" id="KW-0732">Signal</keyword>
<organism evidence="3 4">
    <name type="scientific">Rheinheimera riviphila</name>
    <dbReference type="NCBI Taxonomy" id="1834037"/>
    <lineage>
        <taxon>Bacteria</taxon>
        <taxon>Pseudomonadati</taxon>
        <taxon>Pseudomonadota</taxon>
        <taxon>Gammaproteobacteria</taxon>
        <taxon>Chromatiales</taxon>
        <taxon>Chromatiaceae</taxon>
        <taxon>Rheinheimera</taxon>
    </lineage>
</organism>
<dbReference type="InterPro" id="IPR017585">
    <property type="entry name" value="SAF_FlgA"/>
</dbReference>
<evidence type="ECO:0000313" key="4">
    <source>
        <dbReference type="Proteomes" id="UP000283077"/>
    </source>
</evidence>
<accession>A0A437QRB7</accession>
<dbReference type="Pfam" id="PF13144">
    <property type="entry name" value="ChapFlgA"/>
    <property type="match status" value="1"/>
</dbReference>
<evidence type="ECO:0000256" key="1">
    <source>
        <dbReference type="SAM" id="SignalP"/>
    </source>
</evidence>
<dbReference type="AlphaFoldDB" id="A0A437QRB7"/>
<evidence type="ECO:0000259" key="2">
    <source>
        <dbReference type="Pfam" id="PF13144"/>
    </source>
</evidence>
<feature type="chain" id="PRO_5019461155" description="Flagella basal body P-ring formation protein FlgA SAF domain-containing protein" evidence="1">
    <location>
        <begin position="16"/>
        <end position="221"/>
    </location>
</feature>
<dbReference type="EMBL" id="SACS01000012">
    <property type="protein sequence ID" value="RVU37050.1"/>
    <property type="molecule type" value="Genomic_DNA"/>
</dbReference>